<dbReference type="EMBL" id="CAJVAS010000042">
    <property type="protein sequence ID" value="CAG7648459.1"/>
    <property type="molecule type" value="Genomic_DNA"/>
</dbReference>
<comment type="caution">
    <text evidence="1">The sequence shown here is derived from an EMBL/GenBank/DDBJ whole genome shotgun (WGS) entry which is preliminary data.</text>
</comment>
<proteinExistence type="predicted"/>
<keyword evidence="2" id="KW-1185">Reference proteome</keyword>
<name>A0A916K7T6_9BACL</name>
<sequence length="89" mass="10127">MNIERIKYQLFRSTTSKQLVFVCPSEHLLLTTVFGTWLSVAYNGKAAAEERGGSVHRTVWLAPYGGMTFSLIWEHLFSFDSKHGMLICN</sequence>
<gene>
    <name evidence="1" type="ORF">PAESOLCIP111_05606</name>
</gene>
<organism evidence="1 2">
    <name type="scientific">Paenibacillus solanacearum</name>
    <dbReference type="NCBI Taxonomy" id="2048548"/>
    <lineage>
        <taxon>Bacteria</taxon>
        <taxon>Bacillati</taxon>
        <taxon>Bacillota</taxon>
        <taxon>Bacilli</taxon>
        <taxon>Bacillales</taxon>
        <taxon>Paenibacillaceae</taxon>
        <taxon>Paenibacillus</taxon>
    </lineage>
</organism>
<evidence type="ECO:0000313" key="1">
    <source>
        <dbReference type="EMBL" id="CAG7648459.1"/>
    </source>
</evidence>
<dbReference type="Proteomes" id="UP000693672">
    <property type="component" value="Unassembled WGS sequence"/>
</dbReference>
<protein>
    <submittedName>
        <fullName evidence="1">Uncharacterized protein</fullName>
    </submittedName>
</protein>
<evidence type="ECO:0000313" key="2">
    <source>
        <dbReference type="Proteomes" id="UP000693672"/>
    </source>
</evidence>
<accession>A0A916K7T6</accession>
<dbReference type="AlphaFoldDB" id="A0A916K7T6"/>
<reference evidence="1" key="1">
    <citation type="submission" date="2021-06" db="EMBL/GenBank/DDBJ databases">
        <authorList>
            <person name="Criscuolo A."/>
        </authorList>
    </citation>
    <scope>NUCLEOTIDE SEQUENCE</scope>
    <source>
        <strain evidence="1">CIP111600</strain>
    </source>
</reference>